<organism evidence="2 3">
    <name type="scientific">Collinsella aerofaciens</name>
    <dbReference type="NCBI Taxonomy" id="74426"/>
    <lineage>
        <taxon>Bacteria</taxon>
        <taxon>Bacillati</taxon>
        <taxon>Actinomycetota</taxon>
        <taxon>Coriobacteriia</taxon>
        <taxon>Coriobacteriales</taxon>
        <taxon>Coriobacteriaceae</taxon>
        <taxon>Collinsella</taxon>
    </lineage>
</organism>
<evidence type="ECO:0000313" key="3">
    <source>
        <dbReference type="Proteomes" id="UP000361836"/>
    </source>
</evidence>
<dbReference type="RefSeq" id="WP_152075862.1">
    <property type="nucleotide sequence ID" value="NZ_CABWIE010000004.1"/>
</dbReference>
<dbReference type="GO" id="GO:0004197">
    <property type="term" value="F:cysteine-type endopeptidase activity"/>
    <property type="evidence" value="ECO:0007669"/>
    <property type="project" value="InterPro"/>
</dbReference>
<dbReference type="InterPro" id="IPR029030">
    <property type="entry name" value="Caspase-like_dom_sf"/>
</dbReference>
<name>A0A5K1IKU3_9ACTN</name>
<dbReference type="Pfam" id="PF00656">
    <property type="entry name" value="Peptidase_C14"/>
    <property type="match status" value="1"/>
</dbReference>
<sequence>MQDRKALVVGIDEYASTPLYGCVADAKAVAGVLAKNGDGSPNFEVRLVMNVESPYVLKQMIEDCFSGEPEIALLYFAGHGGRCDATNNGFILSGQGYPEGQLSLDEILTIANSSKAINRVILLDSCNSGCMGAPGVLDGTSCLLGEGLTILSACCPNECAEEYNGRGTFTSLLVDALNGGAADVMGHITPGGVYAFIDKALGPWDQRPVFRTNVKSFISLRKVVSQVPDSVLRQLPSLFDMPGTQLSLDPSFEPTNSPDWEEHQIVEPYATKDNTEKFKILQQLEGIGLVRPVGAEHMYFAAMESKSCELTALGKQYWRLADTGKI</sequence>
<dbReference type="InterPro" id="IPR011600">
    <property type="entry name" value="Pept_C14_caspase"/>
</dbReference>
<protein>
    <submittedName>
        <fullName evidence="2">Caspase domain protein</fullName>
    </submittedName>
</protein>
<reference evidence="2 3" key="1">
    <citation type="submission" date="2019-10" db="EMBL/GenBank/DDBJ databases">
        <authorList>
            <person name="Wolf R A."/>
        </authorList>
    </citation>
    <scope>NUCLEOTIDE SEQUENCE [LARGE SCALE GENOMIC DNA]</scope>
    <source>
        <strain evidence="2">Collinsella_aerofaciens_MC2</strain>
    </source>
</reference>
<feature type="domain" description="Peptidase C14 caspase" evidence="1">
    <location>
        <begin position="4"/>
        <end position="181"/>
    </location>
</feature>
<evidence type="ECO:0000313" key="2">
    <source>
        <dbReference type="EMBL" id="VWL88171.1"/>
    </source>
</evidence>
<evidence type="ECO:0000259" key="1">
    <source>
        <dbReference type="Pfam" id="PF00656"/>
    </source>
</evidence>
<dbReference type="Gene3D" id="3.40.50.1460">
    <property type="match status" value="1"/>
</dbReference>
<gene>
    <name evidence="2" type="ORF">KCJAJFAP_01584</name>
</gene>
<proteinExistence type="predicted"/>
<dbReference type="GO" id="GO:0006508">
    <property type="term" value="P:proteolysis"/>
    <property type="evidence" value="ECO:0007669"/>
    <property type="project" value="InterPro"/>
</dbReference>
<dbReference type="Proteomes" id="UP000361836">
    <property type="component" value="Unassembled WGS sequence"/>
</dbReference>
<dbReference type="AlphaFoldDB" id="A0A5K1IKU3"/>
<dbReference type="EMBL" id="CABWIE010000004">
    <property type="protein sequence ID" value="VWL88171.1"/>
    <property type="molecule type" value="Genomic_DNA"/>
</dbReference>
<accession>A0A5K1IKU3</accession>
<keyword evidence="3" id="KW-1185">Reference proteome</keyword>
<dbReference type="SUPFAM" id="SSF52129">
    <property type="entry name" value="Caspase-like"/>
    <property type="match status" value="1"/>
</dbReference>